<feature type="compositionally biased region" description="Basic and acidic residues" evidence="1">
    <location>
        <begin position="123"/>
        <end position="134"/>
    </location>
</feature>
<gene>
    <name evidence="2" type="ORF">F5891DRAFT_1190173</name>
</gene>
<proteinExistence type="predicted"/>
<sequence>MVHNCIDWNVIPVRFLTISHGNKKVATRKGPASKVREFKSLQSFAHRKFDIRDHPPSSLRFRTTCNLSTTHFQDDSTFEVDNEAWEEEGLVDLVCCLEVYLEEVMPGPPSGEEATQPVEEEHEDTHVHEQVRDSDELEGGEGEHSDIADTNDNVEEDEAQDEDEAEKEEQEQENKGEDQEEDEKTDEFEESTVRTRPSRRRRWFVASDDEDSSKALDRSSRLTADLQQTETLAAVIGDPHPSIPSTKDQLITPRAQDTPHVSDTEQPMRKEKEIPPAHRARVSSVAGSSQEGPALFRAHKPLDQHVKQEPISAGRLESQPQAIQATQESEPAPELTHTKLVVSIQHKPSAQHAQFSAKPQTRIGKVLAGACKSFRLDVNVAQLYLVVVTQNDKGLKEEDHFLCDRNETVETAIVGVEGRANFMIRMPEDPAM</sequence>
<evidence type="ECO:0000313" key="2">
    <source>
        <dbReference type="EMBL" id="KAG1898989.1"/>
    </source>
</evidence>
<evidence type="ECO:0000313" key="3">
    <source>
        <dbReference type="Proteomes" id="UP001195769"/>
    </source>
</evidence>
<organism evidence="2 3">
    <name type="scientific">Suillus fuscotomentosus</name>
    <dbReference type="NCBI Taxonomy" id="1912939"/>
    <lineage>
        <taxon>Eukaryota</taxon>
        <taxon>Fungi</taxon>
        <taxon>Dikarya</taxon>
        <taxon>Basidiomycota</taxon>
        <taxon>Agaricomycotina</taxon>
        <taxon>Agaricomycetes</taxon>
        <taxon>Agaricomycetidae</taxon>
        <taxon>Boletales</taxon>
        <taxon>Suillineae</taxon>
        <taxon>Suillaceae</taxon>
        <taxon>Suillus</taxon>
    </lineage>
</organism>
<protein>
    <submittedName>
        <fullName evidence="2">Uncharacterized protein</fullName>
    </submittedName>
</protein>
<accession>A0AAD4E3D9</accession>
<dbReference type="EMBL" id="JABBWK010000035">
    <property type="protein sequence ID" value="KAG1898989.1"/>
    <property type="molecule type" value="Genomic_DNA"/>
</dbReference>
<dbReference type="Proteomes" id="UP001195769">
    <property type="component" value="Unassembled WGS sequence"/>
</dbReference>
<reference evidence="2" key="1">
    <citation type="journal article" date="2020" name="New Phytol.">
        <title>Comparative genomics reveals dynamic genome evolution in host specialist ectomycorrhizal fungi.</title>
        <authorList>
            <person name="Lofgren L.A."/>
            <person name="Nguyen N.H."/>
            <person name="Vilgalys R."/>
            <person name="Ruytinx J."/>
            <person name="Liao H.L."/>
            <person name="Branco S."/>
            <person name="Kuo A."/>
            <person name="LaButti K."/>
            <person name="Lipzen A."/>
            <person name="Andreopoulos W."/>
            <person name="Pangilinan J."/>
            <person name="Riley R."/>
            <person name="Hundley H."/>
            <person name="Na H."/>
            <person name="Barry K."/>
            <person name="Grigoriev I.V."/>
            <person name="Stajich J.E."/>
            <person name="Kennedy P.G."/>
        </authorList>
    </citation>
    <scope>NUCLEOTIDE SEQUENCE</scope>
    <source>
        <strain evidence="2">FC203</strain>
    </source>
</reference>
<name>A0AAD4E3D9_9AGAM</name>
<feature type="compositionally biased region" description="Acidic residues" evidence="1">
    <location>
        <begin position="178"/>
        <end position="190"/>
    </location>
</feature>
<feature type="compositionally biased region" description="Acidic residues" evidence="1">
    <location>
        <begin position="152"/>
        <end position="171"/>
    </location>
</feature>
<feature type="region of interest" description="Disordered" evidence="1">
    <location>
        <begin position="105"/>
        <end position="278"/>
    </location>
</feature>
<feature type="compositionally biased region" description="Basic and acidic residues" evidence="1">
    <location>
        <begin position="260"/>
        <end position="276"/>
    </location>
</feature>
<keyword evidence="3" id="KW-1185">Reference proteome</keyword>
<feature type="compositionally biased region" description="Polar residues" evidence="1">
    <location>
        <begin position="221"/>
        <end position="231"/>
    </location>
</feature>
<dbReference type="RefSeq" id="XP_041224565.1">
    <property type="nucleotide sequence ID" value="XM_041367252.1"/>
</dbReference>
<evidence type="ECO:0000256" key="1">
    <source>
        <dbReference type="SAM" id="MobiDB-lite"/>
    </source>
</evidence>
<dbReference type="AlphaFoldDB" id="A0AAD4E3D9"/>
<dbReference type="GeneID" id="64661550"/>
<comment type="caution">
    <text evidence="2">The sequence shown here is derived from an EMBL/GenBank/DDBJ whole genome shotgun (WGS) entry which is preliminary data.</text>
</comment>